<accession>A0AAP0JGU9</accession>
<evidence type="ECO:0000313" key="2">
    <source>
        <dbReference type="EMBL" id="KAK9132765.1"/>
    </source>
</evidence>
<keyword evidence="3" id="KW-1185">Reference proteome</keyword>
<feature type="region of interest" description="Disordered" evidence="1">
    <location>
        <begin position="1"/>
        <end position="104"/>
    </location>
</feature>
<reference evidence="2 3" key="1">
    <citation type="submission" date="2024-01" db="EMBL/GenBank/DDBJ databases">
        <title>Genome assemblies of Stephania.</title>
        <authorList>
            <person name="Yang L."/>
        </authorList>
    </citation>
    <scope>NUCLEOTIDE SEQUENCE [LARGE SCALE GENOMIC DNA]</scope>
    <source>
        <strain evidence="2">JXDWG</strain>
        <tissue evidence="2">Leaf</tissue>
    </source>
</reference>
<gene>
    <name evidence="2" type="ORF">Scep_012293</name>
</gene>
<evidence type="ECO:0000313" key="3">
    <source>
        <dbReference type="Proteomes" id="UP001419268"/>
    </source>
</evidence>
<feature type="compositionally biased region" description="Gly residues" evidence="1">
    <location>
        <begin position="1"/>
        <end position="12"/>
    </location>
</feature>
<feature type="compositionally biased region" description="Low complexity" evidence="1">
    <location>
        <begin position="60"/>
        <end position="69"/>
    </location>
</feature>
<comment type="caution">
    <text evidence="2">The sequence shown here is derived from an EMBL/GenBank/DDBJ whole genome shotgun (WGS) entry which is preliminary data.</text>
</comment>
<proteinExistence type="predicted"/>
<name>A0AAP0JGU9_9MAGN</name>
<evidence type="ECO:0000256" key="1">
    <source>
        <dbReference type="SAM" id="MobiDB-lite"/>
    </source>
</evidence>
<dbReference type="EMBL" id="JBBNAG010000005">
    <property type="protein sequence ID" value="KAK9132765.1"/>
    <property type="molecule type" value="Genomic_DNA"/>
</dbReference>
<organism evidence="2 3">
    <name type="scientific">Stephania cephalantha</name>
    <dbReference type="NCBI Taxonomy" id="152367"/>
    <lineage>
        <taxon>Eukaryota</taxon>
        <taxon>Viridiplantae</taxon>
        <taxon>Streptophyta</taxon>
        <taxon>Embryophyta</taxon>
        <taxon>Tracheophyta</taxon>
        <taxon>Spermatophyta</taxon>
        <taxon>Magnoliopsida</taxon>
        <taxon>Ranunculales</taxon>
        <taxon>Menispermaceae</taxon>
        <taxon>Menispermoideae</taxon>
        <taxon>Cissampelideae</taxon>
        <taxon>Stephania</taxon>
    </lineage>
</organism>
<dbReference type="AlphaFoldDB" id="A0AAP0JGU9"/>
<dbReference type="Proteomes" id="UP001419268">
    <property type="component" value="Unassembled WGS sequence"/>
</dbReference>
<protein>
    <submittedName>
        <fullName evidence="2">Uncharacterized protein</fullName>
    </submittedName>
</protein>
<sequence length="291" mass="31542">MRETIGSGGGSAGSSVQRPRGGRGSTAASPAGEQSRGGDDRAKQQQGRGRRWLRGCAVETATRNWAAARRGGRRLGNASEQLRRRSSDGAGKGRIGSDGVREATRRNAVRRLEGRQRRCAVGNGWSAVAPAAAPASGRRRRRQGSGGGSKAAAACSSGAVNARWRVIDRSDARFRRNRDDAMEGLRSRVSGAQIETRARSFEDGSRFLEVSKPVRDLYSTSFLSIGCCCLLLCDSFIVVCSLCDDIAIVELLSIEWVHWQVSHGYCYLRYESVRAGRQGPRPKPEVLHGRP</sequence>
<feature type="region of interest" description="Disordered" evidence="1">
    <location>
        <begin position="128"/>
        <end position="153"/>
    </location>
</feature>